<dbReference type="GO" id="GO:0000139">
    <property type="term" value="C:Golgi membrane"/>
    <property type="evidence" value="ECO:0007669"/>
    <property type="project" value="UniProtKB-SubCell"/>
</dbReference>
<dbReference type="PANTHER" id="PTHR12704:SF2">
    <property type="entry name" value="GOLGI PHOSPHOPROTEIN 3 HOMOLOG SAURON"/>
    <property type="match status" value="1"/>
</dbReference>
<dbReference type="GO" id="GO:0006890">
    <property type="term" value="P:retrograde vesicle-mediated transport, Golgi to endoplasmic reticulum"/>
    <property type="evidence" value="ECO:0007669"/>
    <property type="project" value="TreeGrafter"/>
</dbReference>
<feature type="region of interest" description="Disordered" evidence="6">
    <location>
        <begin position="259"/>
        <end position="286"/>
    </location>
</feature>
<name>A0A1Y2HFN0_9FUNG</name>
<evidence type="ECO:0000256" key="1">
    <source>
        <dbReference type="ARBA" id="ARBA00004255"/>
    </source>
</evidence>
<comment type="caution">
    <text evidence="7">The sequence shown here is derived from an EMBL/GenBank/DDBJ whole genome shotgun (WGS) entry which is preliminary data.</text>
</comment>
<dbReference type="GO" id="GO:0048194">
    <property type="term" value="P:Golgi vesicle budding"/>
    <property type="evidence" value="ECO:0007669"/>
    <property type="project" value="TreeGrafter"/>
</dbReference>
<dbReference type="Proteomes" id="UP000193411">
    <property type="component" value="Unassembled WGS sequence"/>
</dbReference>
<proteinExistence type="inferred from homology"/>
<evidence type="ECO:0000256" key="4">
    <source>
        <dbReference type="ARBA" id="ARBA00023121"/>
    </source>
</evidence>
<dbReference type="InterPro" id="IPR038261">
    <property type="entry name" value="GPP34-like_sf"/>
</dbReference>
<accession>A0A1Y2HFN0</accession>
<dbReference type="STRING" id="765915.A0A1Y2HFN0"/>
<dbReference type="EMBL" id="MCFL01000045">
    <property type="protein sequence ID" value="ORZ32503.1"/>
    <property type="molecule type" value="Genomic_DNA"/>
</dbReference>
<organism evidence="7 8">
    <name type="scientific">Catenaria anguillulae PL171</name>
    <dbReference type="NCBI Taxonomy" id="765915"/>
    <lineage>
        <taxon>Eukaryota</taxon>
        <taxon>Fungi</taxon>
        <taxon>Fungi incertae sedis</taxon>
        <taxon>Blastocladiomycota</taxon>
        <taxon>Blastocladiomycetes</taxon>
        <taxon>Blastocladiales</taxon>
        <taxon>Catenariaceae</taxon>
        <taxon>Catenaria</taxon>
    </lineage>
</organism>
<evidence type="ECO:0000313" key="7">
    <source>
        <dbReference type="EMBL" id="ORZ32503.1"/>
    </source>
</evidence>
<dbReference type="GO" id="GO:0031985">
    <property type="term" value="C:Golgi cisterna"/>
    <property type="evidence" value="ECO:0007669"/>
    <property type="project" value="TreeGrafter"/>
</dbReference>
<evidence type="ECO:0000256" key="5">
    <source>
        <dbReference type="ARBA" id="ARBA00023136"/>
    </source>
</evidence>
<dbReference type="Gene3D" id="1.10.3630.10">
    <property type="entry name" value="yeast vps74-n-term truncation variant domain like"/>
    <property type="match status" value="2"/>
</dbReference>
<evidence type="ECO:0000256" key="2">
    <source>
        <dbReference type="ARBA" id="ARBA00007284"/>
    </source>
</evidence>
<protein>
    <submittedName>
        <fullName evidence="7">Golgi phospho protein 3-domain-containing protein</fullName>
    </submittedName>
</protein>
<dbReference type="OrthoDB" id="2189106at2759"/>
<dbReference type="PANTHER" id="PTHR12704">
    <property type="entry name" value="TRANS-GOLGI PROTEIN GMX33"/>
    <property type="match status" value="1"/>
</dbReference>
<dbReference type="Pfam" id="PF05719">
    <property type="entry name" value="GPP34"/>
    <property type="match status" value="2"/>
</dbReference>
<evidence type="ECO:0000256" key="3">
    <source>
        <dbReference type="ARBA" id="ARBA00023034"/>
    </source>
</evidence>
<dbReference type="AlphaFoldDB" id="A0A1Y2HFN0"/>
<dbReference type="GO" id="GO:0005829">
    <property type="term" value="C:cytosol"/>
    <property type="evidence" value="ECO:0007669"/>
    <property type="project" value="TreeGrafter"/>
</dbReference>
<sequence length="483" mass="50467">MSSPSPLSDPSSSSTVVRRRAAAAAPLAPGSSFSTSDADLAAAVSSSSPSSSPTPDDTPKNRSHSPPRRTPSTISASAGSPRAVFSATTTLPDGTKLAWDPTEHLSTDDHDLVPLADPLPVPQLTLMEQILLLGLKDRAGYLSFWNDSLSYVLRGCILIELALRGRIAMVARPERRRIPLADRPIRVVDATPTGETLLDETLKCMRLTQEGAFVGTSSGSAPVTGVDYTTGGAVKRANSGDNGGGGGWGALFGIRSSTSTDVAANGGSGSPTSPTSGSSPSGTGAGEHWGVGSWMDLLSGETWNLLRVNYQLRQVRERLAKGLVDKGILRTERRSFVLFDMATHPVADQAAKDKVTNLVLSLVRTAPKSSGWPPNTSIRHIALVAAAQAGNVLENVLVRLPTLGDREAAWQRADEMLAGFAKWPADAQLSEGSSSGGPVLERRASSASGSGASALQTCKVMGLDHLEVVAAVLSVFARMDSLL</sequence>
<keyword evidence="3" id="KW-0333">Golgi apparatus</keyword>
<dbReference type="InterPro" id="IPR008628">
    <property type="entry name" value="GPP34-like"/>
</dbReference>
<comment type="subcellular location">
    <subcellularLocation>
        <location evidence="1">Golgi apparatus membrane</location>
        <topology evidence="1">Peripheral membrane protein</topology>
        <orientation evidence="1">Cytoplasmic side</orientation>
    </subcellularLocation>
</comment>
<feature type="compositionally biased region" description="Low complexity" evidence="6">
    <location>
        <begin position="1"/>
        <end position="55"/>
    </location>
</feature>
<keyword evidence="5" id="KW-0472">Membrane</keyword>
<gene>
    <name evidence="7" type="ORF">BCR44DRAFT_89413</name>
</gene>
<dbReference type="GO" id="GO:0007030">
    <property type="term" value="P:Golgi organization"/>
    <property type="evidence" value="ECO:0007669"/>
    <property type="project" value="TreeGrafter"/>
</dbReference>
<keyword evidence="8" id="KW-1185">Reference proteome</keyword>
<dbReference type="GO" id="GO:0005802">
    <property type="term" value="C:trans-Golgi network"/>
    <property type="evidence" value="ECO:0007669"/>
    <property type="project" value="TreeGrafter"/>
</dbReference>
<dbReference type="GO" id="GO:0043001">
    <property type="term" value="P:Golgi to plasma membrane protein transport"/>
    <property type="evidence" value="ECO:0007669"/>
    <property type="project" value="TreeGrafter"/>
</dbReference>
<reference evidence="7 8" key="1">
    <citation type="submission" date="2016-07" db="EMBL/GenBank/DDBJ databases">
        <title>Pervasive Adenine N6-methylation of Active Genes in Fungi.</title>
        <authorList>
            <consortium name="DOE Joint Genome Institute"/>
            <person name="Mondo S.J."/>
            <person name="Dannebaum R.O."/>
            <person name="Kuo R.C."/>
            <person name="Labutti K."/>
            <person name="Haridas S."/>
            <person name="Kuo A."/>
            <person name="Salamov A."/>
            <person name="Ahrendt S.R."/>
            <person name="Lipzen A."/>
            <person name="Sullivan W."/>
            <person name="Andreopoulos W.B."/>
            <person name="Clum A."/>
            <person name="Lindquist E."/>
            <person name="Daum C."/>
            <person name="Ramamoorthy G.K."/>
            <person name="Gryganskyi A."/>
            <person name="Culley D."/>
            <person name="Magnuson J.K."/>
            <person name="James T.Y."/>
            <person name="O'Malley M.A."/>
            <person name="Stajich J.E."/>
            <person name="Spatafora J.W."/>
            <person name="Visel A."/>
            <person name="Grigoriev I.V."/>
        </authorList>
    </citation>
    <scope>NUCLEOTIDE SEQUENCE [LARGE SCALE GENOMIC DNA]</scope>
    <source>
        <strain evidence="7 8">PL171</strain>
    </source>
</reference>
<feature type="region of interest" description="Disordered" evidence="6">
    <location>
        <begin position="1"/>
        <end position="87"/>
    </location>
</feature>
<comment type="similarity">
    <text evidence="2">Belongs to the GOLPH3/VPS74 family.</text>
</comment>
<keyword evidence="4" id="KW-0446">Lipid-binding</keyword>
<evidence type="ECO:0000313" key="8">
    <source>
        <dbReference type="Proteomes" id="UP000193411"/>
    </source>
</evidence>
<feature type="compositionally biased region" description="Low complexity" evidence="6">
    <location>
        <begin position="270"/>
        <end position="282"/>
    </location>
</feature>
<dbReference type="GO" id="GO:0070273">
    <property type="term" value="F:phosphatidylinositol-4-phosphate binding"/>
    <property type="evidence" value="ECO:0007669"/>
    <property type="project" value="InterPro"/>
</dbReference>
<evidence type="ECO:0000256" key="6">
    <source>
        <dbReference type="SAM" id="MobiDB-lite"/>
    </source>
</evidence>